<name>A0A323V421_9RHOO</name>
<accession>A0A323V421</accession>
<keyword evidence="2" id="KW-1185">Reference proteome</keyword>
<dbReference type="EMBL" id="QKOE01000001">
    <property type="protein sequence ID" value="PZA18186.1"/>
    <property type="molecule type" value="Genomic_DNA"/>
</dbReference>
<evidence type="ECO:0000313" key="1">
    <source>
        <dbReference type="EMBL" id="PZA18186.1"/>
    </source>
</evidence>
<dbReference type="OrthoDB" id="8564953at2"/>
<dbReference type="AlphaFoldDB" id="A0A323V421"/>
<sequence>MMIVMDMQSGREIREPQAYDEEVLNASWLPHPEVALQLQEVTQRPRTINMPPPEDIDAFLQAVYRYQE</sequence>
<protein>
    <submittedName>
        <fullName evidence="1">Uncharacterized protein</fullName>
    </submittedName>
</protein>
<evidence type="ECO:0000313" key="2">
    <source>
        <dbReference type="Proteomes" id="UP000248259"/>
    </source>
</evidence>
<organism evidence="1 2">
    <name type="scientific">Parazoarcus communis SWub3 = DSM 12120</name>
    <dbReference type="NCBI Taxonomy" id="1121029"/>
    <lineage>
        <taxon>Bacteria</taxon>
        <taxon>Pseudomonadati</taxon>
        <taxon>Pseudomonadota</taxon>
        <taxon>Betaproteobacteria</taxon>
        <taxon>Rhodocyclales</taxon>
        <taxon>Zoogloeaceae</taxon>
        <taxon>Parazoarcus</taxon>
    </lineage>
</organism>
<dbReference type="Proteomes" id="UP000248259">
    <property type="component" value="Unassembled WGS sequence"/>
</dbReference>
<gene>
    <name evidence="1" type="ORF">DNK49_01180</name>
</gene>
<proteinExistence type="predicted"/>
<reference evidence="1 2" key="1">
    <citation type="submission" date="2018-06" db="EMBL/GenBank/DDBJ databases">
        <title>Azoarcus communis strain SWub3 genome.</title>
        <authorList>
            <person name="Zorraquino Salvo V."/>
            <person name="Toubiana D."/>
            <person name="Blumwald E."/>
        </authorList>
    </citation>
    <scope>NUCLEOTIDE SEQUENCE [LARGE SCALE GENOMIC DNA]</scope>
    <source>
        <strain evidence="1 2">SWub3</strain>
    </source>
</reference>
<dbReference type="RefSeq" id="WP_110522487.1">
    <property type="nucleotide sequence ID" value="NZ_QKOE01000001.1"/>
</dbReference>
<comment type="caution">
    <text evidence="1">The sequence shown here is derived from an EMBL/GenBank/DDBJ whole genome shotgun (WGS) entry which is preliminary data.</text>
</comment>